<feature type="active site" description="Proton donor/acceptor" evidence="6">
    <location>
        <position position="270"/>
    </location>
</feature>
<dbReference type="Gene3D" id="2.30.40.10">
    <property type="entry name" value="Urease, subunit C, domain 1"/>
    <property type="match status" value="1"/>
</dbReference>
<dbReference type="EMBL" id="CP039247">
    <property type="protein sequence ID" value="QCB28623.1"/>
    <property type="molecule type" value="Genomic_DNA"/>
</dbReference>
<evidence type="ECO:0000256" key="6">
    <source>
        <dbReference type="PIRSR" id="PIRSR038994-1"/>
    </source>
</evidence>
<proteinExistence type="inferred from homology"/>
<keyword evidence="3 5" id="KW-0378">Hydrolase</keyword>
<organism evidence="10 11">
    <name type="scientific">Corynebacterium endometrii</name>
    <dbReference type="NCBI Taxonomy" id="2488819"/>
    <lineage>
        <taxon>Bacteria</taxon>
        <taxon>Bacillati</taxon>
        <taxon>Actinomycetota</taxon>
        <taxon>Actinomycetes</taxon>
        <taxon>Mycobacteriales</taxon>
        <taxon>Corynebacteriaceae</taxon>
        <taxon>Corynebacterium</taxon>
    </lineage>
</organism>
<dbReference type="Pfam" id="PF01979">
    <property type="entry name" value="Amidohydro_1"/>
    <property type="match status" value="1"/>
</dbReference>
<evidence type="ECO:0000256" key="5">
    <source>
        <dbReference type="PIRNR" id="PIRNR038994"/>
    </source>
</evidence>
<protein>
    <submittedName>
        <fullName evidence="10">N-acetylglucosamine-6-phosphate deacetylase</fullName>
        <ecNumber evidence="10">3.5.1.25</ecNumber>
    </submittedName>
</protein>
<evidence type="ECO:0000313" key="10">
    <source>
        <dbReference type="EMBL" id="QCB28623.1"/>
    </source>
</evidence>
<dbReference type="Gene3D" id="3.20.20.140">
    <property type="entry name" value="Metal-dependent hydrolases"/>
    <property type="match status" value="1"/>
</dbReference>
<feature type="binding site" evidence="7">
    <location>
        <position position="132"/>
    </location>
    <ligand>
        <name>substrate</name>
    </ligand>
</feature>
<name>A0A4P7QGA7_9CORY</name>
<feature type="binding site" evidence="7">
    <location>
        <position position="224"/>
    </location>
    <ligand>
        <name>substrate</name>
    </ligand>
</feature>
<evidence type="ECO:0000256" key="1">
    <source>
        <dbReference type="ARBA" id="ARBA00010716"/>
    </source>
</evidence>
<dbReference type="OrthoDB" id="9776488at2"/>
<feature type="binding site" evidence="7">
    <location>
        <begin position="216"/>
        <end position="217"/>
    </location>
    <ligand>
        <name>substrate</name>
    </ligand>
</feature>
<comment type="similarity">
    <text evidence="1 5">Belongs to the metallo-dependent hydrolases superfamily. NagA family.</text>
</comment>
<dbReference type="GO" id="GO:0046872">
    <property type="term" value="F:metal ion binding"/>
    <property type="evidence" value="ECO:0007669"/>
    <property type="project" value="UniProtKB-KW"/>
</dbReference>
<feature type="binding site" evidence="7">
    <location>
        <begin position="303"/>
        <end position="305"/>
    </location>
    <ligand>
        <name>substrate</name>
    </ligand>
</feature>
<dbReference type="Proteomes" id="UP000296352">
    <property type="component" value="Chromosome"/>
</dbReference>
<dbReference type="PANTHER" id="PTHR11113:SF14">
    <property type="entry name" value="N-ACETYLGLUCOSAMINE-6-PHOSPHATE DEACETYLASE"/>
    <property type="match status" value="1"/>
</dbReference>
<evidence type="ECO:0000256" key="2">
    <source>
        <dbReference type="ARBA" id="ARBA00022723"/>
    </source>
</evidence>
<evidence type="ECO:0000256" key="3">
    <source>
        <dbReference type="ARBA" id="ARBA00022801"/>
    </source>
</evidence>
<reference evidence="10 11" key="1">
    <citation type="submission" date="2019-04" db="EMBL/GenBank/DDBJ databases">
        <title>Corynebacterium endometrii sp. nov., isolated from the uterus of a cow with endometritis.</title>
        <authorList>
            <person name="Ballas P."/>
            <person name="Ruckert C."/>
            <person name="Wagener K."/>
            <person name="Drillich M."/>
            <person name="Kaempfer P."/>
            <person name="Busse H.-J."/>
            <person name="Ehling-Schulz M."/>
        </authorList>
    </citation>
    <scope>NUCLEOTIDE SEQUENCE [LARGE SCALE GENOMIC DNA]</scope>
    <source>
        <strain evidence="10 11">LMM-1653</strain>
    </source>
</reference>
<dbReference type="EC" id="3.5.1.25" evidence="10"/>
<dbReference type="RefSeq" id="WP_136141339.1">
    <property type="nucleotide sequence ID" value="NZ_CP039247.1"/>
</dbReference>
<dbReference type="GO" id="GO:0008448">
    <property type="term" value="F:N-acetylglucosamine-6-phosphate deacetylase activity"/>
    <property type="evidence" value="ECO:0007669"/>
    <property type="project" value="UniProtKB-EC"/>
</dbReference>
<dbReference type="AlphaFoldDB" id="A0A4P7QGA7"/>
<keyword evidence="11" id="KW-1185">Reference proteome</keyword>
<evidence type="ECO:0000259" key="9">
    <source>
        <dbReference type="Pfam" id="PF01979"/>
    </source>
</evidence>
<dbReference type="KEGG" id="cee:CENDO_06745"/>
<dbReference type="GO" id="GO:0006046">
    <property type="term" value="P:N-acetylglucosamine catabolic process"/>
    <property type="evidence" value="ECO:0007669"/>
    <property type="project" value="TreeGrafter"/>
</dbReference>
<dbReference type="SUPFAM" id="SSF51338">
    <property type="entry name" value="Composite domain of metallo-dependent hydrolases"/>
    <property type="match status" value="1"/>
</dbReference>
<comment type="cofactor">
    <cofactor evidence="8">
        <name>a divalent metal cation</name>
        <dbReference type="ChEBI" id="CHEBI:60240"/>
    </cofactor>
    <text evidence="8">Binds 1 divalent metal cation per subunit.</text>
</comment>
<dbReference type="PANTHER" id="PTHR11113">
    <property type="entry name" value="N-ACETYLGLUCOSAMINE-6-PHOSPHATE DEACETYLASE"/>
    <property type="match status" value="1"/>
</dbReference>
<dbReference type="SUPFAM" id="SSF51556">
    <property type="entry name" value="Metallo-dependent hydrolases"/>
    <property type="match status" value="1"/>
</dbReference>
<evidence type="ECO:0000256" key="8">
    <source>
        <dbReference type="PIRSR" id="PIRSR038994-3"/>
    </source>
</evidence>
<dbReference type="InterPro" id="IPR003764">
    <property type="entry name" value="GlcNAc_6-P_deAcase"/>
</dbReference>
<sequence>MSSTEQPSVIRGRIVTPTSDFLGTITIEDGAIASVTEDASAPADLMWVPGFVDLHNHGGNRGAFPTGTYDECVRAAQFHRAHGTTTLLASMVSGSRDELCAQAETLARLTEAGYVAGIHMEGPFINACKCGAQDPSRITPGDPDFLAAVIEASQGHLRSITFAPETAHTAEILDLCAQHNVIASLGHTEADYDTTARVISDAIERGVTVTATHLFNAMPPVHHREPGAVAALLNAARRNQAAVELVADGVHLADGTVDMAHSAHAFAITDSMEAAGMPDGDYRLGQLHVTVADGVARVDSGAIAGGTSTLAEQFTRFLARHSASEAVAFTSTTAAAVLADSGFAPAQRLGDIAPGQAANLVGLGKDGTPAKVIANGRLLATH</sequence>
<feature type="binding site" evidence="8">
    <location>
        <position position="213"/>
    </location>
    <ligand>
        <name>Zn(2+)</name>
        <dbReference type="ChEBI" id="CHEBI:29105"/>
    </ligand>
</feature>
<feature type="domain" description="Amidohydrolase-related" evidence="9">
    <location>
        <begin position="48"/>
        <end position="378"/>
    </location>
</feature>
<dbReference type="PIRSF" id="PIRSF038994">
    <property type="entry name" value="NagA"/>
    <property type="match status" value="1"/>
</dbReference>
<accession>A0A4P7QGA7</accession>
<dbReference type="InterPro" id="IPR032466">
    <property type="entry name" value="Metal_Hydrolase"/>
</dbReference>
<evidence type="ECO:0000256" key="7">
    <source>
        <dbReference type="PIRSR" id="PIRSR038994-2"/>
    </source>
</evidence>
<feature type="binding site" evidence="8">
    <location>
        <position position="121"/>
    </location>
    <ligand>
        <name>Zn(2+)</name>
        <dbReference type="ChEBI" id="CHEBI:29105"/>
    </ligand>
</feature>
<feature type="binding site" evidence="7">
    <location>
        <position position="251"/>
    </location>
    <ligand>
        <name>substrate</name>
    </ligand>
</feature>
<gene>
    <name evidence="10" type="primary">nagA</name>
    <name evidence="10" type="ORF">CENDO_06745</name>
</gene>
<evidence type="ECO:0000256" key="4">
    <source>
        <dbReference type="ARBA" id="ARBA00023277"/>
    </source>
</evidence>
<keyword evidence="2 8" id="KW-0479">Metal-binding</keyword>
<dbReference type="InterPro" id="IPR006680">
    <property type="entry name" value="Amidohydro-rel"/>
</dbReference>
<dbReference type="InterPro" id="IPR011059">
    <property type="entry name" value="Metal-dep_hydrolase_composite"/>
</dbReference>
<feature type="binding site" evidence="8">
    <location>
        <position position="187"/>
    </location>
    <ligand>
        <name>Zn(2+)</name>
        <dbReference type="ChEBI" id="CHEBI:29105"/>
    </ligand>
</feature>
<keyword evidence="4 5" id="KW-0119">Carbohydrate metabolism</keyword>
<evidence type="ECO:0000313" key="11">
    <source>
        <dbReference type="Proteomes" id="UP000296352"/>
    </source>
</evidence>